<protein>
    <submittedName>
        <fullName evidence="1">Uncharacterized protein</fullName>
    </submittedName>
</protein>
<evidence type="ECO:0000313" key="1">
    <source>
        <dbReference type="EMBL" id="GAM64808.1"/>
    </source>
</evidence>
<evidence type="ECO:0000313" key="2">
    <source>
        <dbReference type="Proteomes" id="UP000031670"/>
    </source>
</evidence>
<sequence length="38" mass="4506">MFDQLSASRREQKPVSLINLLSRFALSDMVFSVYPRRF</sequence>
<proteinExistence type="predicted"/>
<reference evidence="1 2" key="1">
    <citation type="submission" date="2015-01" db="EMBL/GenBank/DDBJ databases">
        <title>Vibrio sp. C5 JCM 19232 whole genome shotgun sequence.</title>
        <authorList>
            <person name="Sawabe T."/>
            <person name="Meirelles P."/>
            <person name="Feng G."/>
            <person name="Sayaka M."/>
            <person name="Hattori M."/>
            <person name="Ohkuma M."/>
        </authorList>
    </citation>
    <scope>NUCLEOTIDE SEQUENCE [LARGE SCALE GENOMIC DNA]</scope>
    <source>
        <strain evidence="1 2">JCM19232</strain>
    </source>
</reference>
<dbReference type="AlphaFoldDB" id="A0A0B8PNS3"/>
<reference evidence="1 2" key="2">
    <citation type="submission" date="2015-01" db="EMBL/GenBank/DDBJ databases">
        <authorList>
            <consortium name="NBRP consortium"/>
            <person name="Sawabe T."/>
            <person name="Meirelles P."/>
            <person name="Feng G."/>
            <person name="Sayaka M."/>
            <person name="Hattori M."/>
            <person name="Ohkuma M."/>
        </authorList>
    </citation>
    <scope>NUCLEOTIDE SEQUENCE [LARGE SCALE GENOMIC DNA]</scope>
    <source>
        <strain evidence="1 2">JCM19232</strain>
    </source>
</reference>
<name>A0A0B8PNS3_9VIBR</name>
<gene>
    <name evidence="1" type="ORF">JCM19232_3101</name>
</gene>
<organism evidence="1 2">
    <name type="scientific">Vibrio ishigakensis</name>
    <dbReference type="NCBI Taxonomy" id="1481914"/>
    <lineage>
        <taxon>Bacteria</taxon>
        <taxon>Pseudomonadati</taxon>
        <taxon>Pseudomonadota</taxon>
        <taxon>Gammaproteobacteria</taxon>
        <taxon>Vibrionales</taxon>
        <taxon>Vibrionaceae</taxon>
        <taxon>Vibrio</taxon>
    </lineage>
</organism>
<comment type="caution">
    <text evidence="1">The sequence shown here is derived from an EMBL/GenBank/DDBJ whole genome shotgun (WGS) entry which is preliminary data.</text>
</comment>
<accession>A0A0B8PNS3</accession>
<dbReference type="EMBL" id="BBSA01000015">
    <property type="protein sequence ID" value="GAM64808.1"/>
    <property type="molecule type" value="Genomic_DNA"/>
</dbReference>
<dbReference type="Proteomes" id="UP000031670">
    <property type="component" value="Unassembled WGS sequence"/>
</dbReference>